<dbReference type="FunFam" id="2.170.150.20:FF:000001">
    <property type="entry name" value="Peptide methionine sulfoxide reductase MsrB"/>
    <property type="match status" value="1"/>
</dbReference>
<feature type="active site" description="Nucleophile" evidence="6">
    <location>
        <position position="120"/>
    </location>
</feature>
<evidence type="ECO:0000313" key="8">
    <source>
        <dbReference type="Proteomes" id="UP000235584"/>
    </source>
</evidence>
<dbReference type="HAMAP" id="MF_01400">
    <property type="entry name" value="MsrB"/>
    <property type="match status" value="1"/>
</dbReference>
<name>A0A2K9NXR9_BACTC</name>
<dbReference type="EMBL" id="CP025704">
    <property type="protein sequence ID" value="AUN99564.1"/>
    <property type="molecule type" value="Genomic_DNA"/>
</dbReference>
<dbReference type="InterPro" id="IPR011057">
    <property type="entry name" value="Mss4-like_sf"/>
</dbReference>
<accession>A0A2K9NXR9</accession>
<protein>
    <recommendedName>
        <fullName evidence="6">Peptide methionine sulfoxide reductase MsrB</fullName>
        <ecNumber evidence="6">1.8.4.12</ecNumber>
    </recommendedName>
    <alternativeName>
        <fullName evidence="6">Peptide-methionine (R)-S-oxide reductase</fullName>
    </alternativeName>
</protein>
<evidence type="ECO:0000256" key="4">
    <source>
        <dbReference type="ARBA" id="ARBA00023002"/>
    </source>
</evidence>
<dbReference type="OrthoDB" id="5295413at2"/>
<dbReference type="InterPro" id="IPR028427">
    <property type="entry name" value="Met_Sox_Rdtase_MsrB"/>
</dbReference>
<dbReference type="GO" id="GO:0008270">
    <property type="term" value="F:zinc ion binding"/>
    <property type="evidence" value="ECO:0007669"/>
    <property type="project" value="UniProtKB-UniRule"/>
</dbReference>
<dbReference type="AlphaFoldDB" id="A0A2K9NXR9"/>
<dbReference type="GO" id="GO:0005737">
    <property type="term" value="C:cytoplasm"/>
    <property type="evidence" value="ECO:0007669"/>
    <property type="project" value="TreeGrafter"/>
</dbReference>
<dbReference type="GO" id="GO:0033743">
    <property type="term" value="F:peptide-methionine (R)-S-oxide reductase activity"/>
    <property type="evidence" value="ECO:0007669"/>
    <property type="project" value="UniProtKB-UniRule"/>
</dbReference>
<evidence type="ECO:0000256" key="1">
    <source>
        <dbReference type="ARBA" id="ARBA00007174"/>
    </source>
</evidence>
<keyword evidence="4 6" id="KW-0560">Oxidoreductase</keyword>
<dbReference type="SUPFAM" id="SSF51316">
    <property type="entry name" value="Mss4-like"/>
    <property type="match status" value="1"/>
</dbReference>
<dbReference type="PANTHER" id="PTHR10173">
    <property type="entry name" value="METHIONINE SULFOXIDE REDUCTASE"/>
    <property type="match status" value="1"/>
</dbReference>
<evidence type="ECO:0000256" key="3">
    <source>
        <dbReference type="ARBA" id="ARBA00022833"/>
    </source>
</evidence>
<evidence type="ECO:0000256" key="2">
    <source>
        <dbReference type="ARBA" id="ARBA00022723"/>
    </source>
</evidence>
<dbReference type="PANTHER" id="PTHR10173:SF52">
    <property type="entry name" value="METHIONINE-R-SULFOXIDE REDUCTASE B1"/>
    <property type="match status" value="1"/>
</dbReference>
<evidence type="ECO:0000313" key="7">
    <source>
        <dbReference type="EMBL" id="AUN99564.1"/>
    </source>
</evidence>
<comment type="similarity">
    <text evidence="1 6">Belongs to the MsrB Met sulfoxide reductase family.</text>
</comment>
<dbReference type="Gene3D" id="2.170.150.20">
    <property type="entry name" value="Peptide methionine sulfoxide reductase"/>
    <property type="match status" value="1"/>
</dbReference>
<evidence type="ECO:0000256" key="6">
    <source>
        <dbReference type="HAMAP-Rule" id="MF_01400"/>
    </source>
</evidence>
<comment type="catalytic activity">
    <reaction evidence="5 6">
        <text>L-methionyl-[protein] + [thioredoxin]-disulfide + H2O = L-methionyl-(R)-S-oxide-[protein] + [thioredoxin]-dithiol</text>
        <dbReference type="Rhea" id="RHEA:24164"/>
        <dbReference type="Rhea" id="RHEA-COMP:10698"/>
        <dbReference type="Rhea" id="RHEA-COMP:10700"/>
        <dbReference type="Rhea" id="RHEA-COMP:12313"/>
        <dbReference type="Rhea" id="RHEA-COMP:12314"/>
        <dbReference type="ChEBI" id="CHEBI:15377"/>
        <dbReference type="ChEBI" id="CHEBI:16044"/>
        <dbReference type="ChEBI" id="CHEBI:29950"/>
        <dbReference type="ChEBI" id="CHEBI:45764"/>
        <dbReference type="ChEBI" id="CHEBI:50058"/>
        <dbReference type="EC" id="1.8.4.12"/>
    </reaction>
</comment>
<dbReference type="Pfam" id="PF01641">
    <property type="entry name" value="SelR"/>
    <property type="match status" value="1"/>
</dbReference>
<sequence length="131" mass="14819">MSNKKPENNEEWKDKLSSDEFQILRMCGTERPFSGKYNSFYEPGVYHCGACGAELFDSKTKFDSGSGWPSFYDVLKTSNVKLLEDHTHGMTRIEVRCAKCDSHLGHVFNDGPPPTGLRYCINSIALKHHKA</sequence>
<organism evidence="7 8">
    <name type="scientific">Bacteriovorax stolpii</name>
    <name type="common">Bdellovibrio stolpii</name>
    <dbReference type="NCBI Taxonomy" id="960"/>
    <lineage>
        <taxon>Bacteria</taxon>
        <taxon>Pseudomonadati</taxon>
        <taxon>Bdellovibrionota</taxon>
        <taxon>Bacteriovoracia</taxon>
        <taxon>Bacteriovoracales</taxon>
        <taxon>Bacteriovoracaceae</taxon>
        <taxon>Bacteriovorax</taxon>
    </lineage>
</organism>
<dbReference type="EC" id="1.8.4.12" evidence="6"/>
<dbReference type="InterPro" id="IPR002579">
    <property type="entry name" value="Met_Sox_Rdtase_MsrB_dom"/>
</dbReference>
<keyword evidence="2 6" id="KW-0479">Metal-binding</keyword>
<feature type="binding site" evidence="6">
    <location>
        <position position="97"/>
    </location>
    <ligand>
        <name>Zn(2+)</name>
        <dbReference type="ChEBI" id="CHEBI:29105"/>
    </ligand>
</feature>
<dbReference type="GO" id="GO:0030091">
    <property type="term" value="P:protein repair"/>
    <property type="evidence" value="ECO:0007669"/>
    <property type="project" value="InterPro"/>
</dbReference>
<reference evidence="7 8" key="1">
    <citation type="submission" date="2018-01" db="EMBL/GenBank/DDBJ databases">
        <title>Complete genome sequence of Bacteriovorax stolpii DSM12778.</title>
        <authorList>
            <person name="Tang B."/>
            <person name="Chang J."/>
        </authorList>
    </citation>
    <scope>NUCLEOTIDE SEQUENCE [LARGE SCALE GENOMIC DNA]</scope>
    <source>
        <strain evidence="7 8">DSM 12778</strain>
    </source>
</reference>
<feature type="binding site" evidence="6">
    <location>
        <position position="48"/>
    </location>
    <ligand>
        <name>Zn(2+)</name>
        <dbReference type="ChEBI" id="CHEBI:29105"/>
    </ligand>
</feature>
<dbReference type="PROSITE" id="PS51790">
    <property type="entry name" value="MSRB"/>
    <property type="match status" value="1"/>
</dbReference>
<dbReference type="RefSeq" id="WP_102244855.1">
    <property type="nucleotide sequence ID" value="NZ_CP025704.1"/>
</dbReference>
<dbReference type="Proteomes" id="UP000235584">
    <property type="component" value="Chromosome"/>
</dbReference>
<proteinExistence type="inferred from homology"/>
<feature type="binding site" evidence="6">
    <location>
        <position position="51"/>
    </location>
    <ligand>
        <name>Zn(2+)</name>
        <dbReference type="ChEBI" id="CHEBI:29105"/>
    </ligand>
</feature>
<keyword evidence="8" id="KW-1185">Reference proteome</keyword>
<comment type="cofactor">
    <cofactor evidence="6">
        <name>Zn(2+)</name>
        <dbReference type="ChEBI" id="CHEBI:29105"/>
    </cofactor>
    <text evidence="6">Binds 1 zinc ion per subunit. The zinc ion is important for the structural integrity of the protein.</text>
</comment>
<dbReference type="NCBIfam" id="TIGR00357">
    <property type="entry name" value="peptide-methionine (R)-S-oxide reductase MsrB"/>
    <property type="match status" value="1"/>
</dbReference>
<evidence type="ECO:0000256" key="5">
    <source>
        <dbReference type="ARBA" id="ARBA00048488"/>
    </source>
</evidence>
<feature type="binding site" evidence="6">
    <location>
        <position position="100"/>
    </location>
    <ligand>
        <name>Zn(2+)</name>
        <dbReference type="ChEBI" id="CHEBI:29105"/>
    </ligand>
</feature>
<dbReference type="KEGG" id="bsto:C0V70_15915"/>
<gene>
    <name evidence="6 7" type="primary">msrB</name>
    <name evidence="7" type="ORF">C0V70_15915</name>
</gene>
<dbReference type="GO" id="GO:0006979">
    <property type="term" value="P:response to oxidative stress"/>
    <property type="evidence" value="ECO:0007669"/>
    <property type="project" value="InterPro"/>
</dbReference>
<keyword evidence="3 6" id="KW-0862">Zinc</keyword>